<reference evidence="2" key="1">
    <citation type="journal article" date="2014" name="Int. J. Syst. Evol. Microbiol.">
        <title>Complete genome sequence of Corynebacterium casei LMG S-19264T (=DSM 44701T), isolated from a smear-ripened cheese.</title>
        <authorList>
            <consortium name="US DOE Joint Genome Institute (JGI-PGF)"/>
            <person name="Walter F."/>
            <person name="Albersmeier A."/>
            <person name="Kalinowski J."/>
            <person name="Ruckert C."/>
        </authorList>
    </citation>
    <scope>NUCLEOTIDE SEQUENCE</scope>
    <source>
        <strain evidence="2">JCM 4234</strain>
    </source>
</reference>
<dbReference type="AlphaFoldDB" id="A0A918GVD5"/>
<evidence type="ECO:0000256" key="1">
    <source>
        <dbReference type="SAM" id="MobiDB-lite"/>
    </source>
</evidence>
<comment type="caution">
    <text evidence="2">The sequence shown here is derived from an EMBL/GenBank/DDBJ whole genome shotgun (WGS) entry which is preliminary data.</text>
</comment>
<gene>
    <name evidence="2" type="ORF">GCM10010238_65430</name>
</gene>
<accession>A0A918GVD5</accession>
<organism evidence="2 3">
    <name type="scientific">Streptomyces griseoviridis</name>
    <dbReference type="NCBI Taxonomy" id="45398"/>
    <lineage>
        <taxon>Bacteria</taxon>
        <taxon>Bacillati</taxon>
        <taxon>Actinomycetota</taxon>
        <taxon>Actinomycetes</taxon>
        <taxon>Kitasatosporales</taxon>
        <taxon>Streptomycetaceae</taxon>
        <taxon>Streptomyces</taxon>
    </lineage>
</organism>
<evidence type="ECO:0000313" key="3">
    <source>
        <dbReference type="Proteomes" id="UP000653493"/>
    </source>
</evidence>
<feature type="compositionally biased region" description="Polar residues" evidence="1">
    <location>
        <begin position="18"/>
        <end position="27"/>
    </location>
</feature>
<sequence length="140" mass="14509">MFRPAGAMRTGPAAGQDNAKTARQGVSQCPGHDRRNPRISIDVSAGCEAFGMDEAEFMRGRVYGAEHGDPGPRPGRAYAQLVGGPLDGLLLDITGTAGGGSAPETVALPTEIGRYGPGGRAVYAPRPADGRCFDWQGDVP</sequence>
<dbReference type="Proteomes" id="UP000653493">
    <property type="component" value="Unassembled WGS sequence"/>
</dbReference>
<evidence type="ECO:0000313" key="2">
    <source>
        <dbReference type="EMBL" id="GGS67616.1"/>
    </source>
</evidence>
<keyword evidence="3" id="KW-1185">Reference proteome</keyword>
<proteinExistence type="predicted"/>
<reference evidence="2" key="2">
    <citation type="submission" date="2020-09" db="EMBL/GenBank/DDBJ databases">
        <authorList>
            <person name="Sun Q."/>
            <person name="Ohkuma M."/>
        </authorList>
    </citation>
    <scope>NUCLEOTIDE SEQUENCE</scope>
    <source>
        <strain evidence="2">JCM 4234</strain>
    </source>
</reference>
<protein>
    <submittedName>
        <fullName evidence="2">Uncharacterized protein</fullName>
    </submittedName>
</protein>
<feature type="region of interest" description="Disordered" evidence="1">
    <location>
        <begin position="1"/>
        <end position="38"/>
    </location>
</feature>
<name>A0A918GVD5_STRGD</name>
<dbReference type="EMBL" id="BMSL01000035">
    <property type="protein sequence ID" value="GGS67616.1"/>
    <property type="molecule type" value="Genomic_DNA"/>
</dbReference>